<protein>
    <recommendedName>
        <fullName evidence="10">Proline--tRNA ligase</fullName>
        <ecNumber evidence="10">6.1.1.15</ecNumber>
    </recommendedName>
    <alternativeName>
        <fullName evidence="10">Prolyl-tRNA synthetase</fullName>
        <shortName evidence="10">ProRS</shortName>
    </alternativeName>
</protein>
<dbReference type="SUPFAM" id="SSF52954">
    <property type="entry name" value="Class II aaRS ABD-related"/>
    <property type="match status" value="1"/>
</dbReference>
<evidence type="ECO:0000256" key="8">
    <source>
        <dbReference type="ARBA" id="ARBA00023146"/>
    </source>
</evidence>
<dbReference type="PANTHER" id="PTHR42753:SF2">
    <property type="entry name" value="PROLINE--TRNA LIGASE"/>
    <property type="match status" value="1"/>
</dbReference>
<dbReference type="Pfam" id="PF00587">
    <property type="entry name" value="tRNA-synt_2b"/>
    <property type="match status" value="1"/>
</dbReference>
<dbReference type="GO" id="GO:0005524">
    <property type="term" value="F:ATP binding"/>
    <property type="evidence" value="ECO:0007669"/>
    <property type="project" value="UniProtKB-UniRule"/>
</dbReference>
<dbReference type="InterPro" id="IPR004154">
    <property type="entry name" value="Anticodon-bd"/>
</dbReference>
<dbReference type="InterPro" id="IPR007214">
    <property type="entry name" value="YbaK/aa-tRNA-synth-assoc-dom"/>
</dbReference>
<dbReference type="NCBIfam" id="NF006625">
    <property type="entry name" value="PRK09194.1"/>
    <property type="match status" value="1"/>
</dbReference>
<comment type="catalytic activity">
    <reaction evidence="9 10">
        <text>tRNA(Pro) + L-proline + ATP = L-prolyl-tRNA(Pro) + AMP + diphosphate</text>
        <dbReference type="Rhea" id="RHEA:14305"/>
        <dbReference type="Rhea" id="RHEA-COMP:9700"/>
        <dbReference type="Rhea" id="RHEA-COMP:9702"/>
        <dbReference type="ChEBI" id="CHEBI:30616"/>
        <dbReference type="ChEBI" id="CHEBI:33019"/>
        <dbReference type="ChEBI" id="CHEBI:60039"/>
        <dbReference type="ChEBI" id="CHEBI:78442"/>
        <dbReference type="ChEBI" id="CHEBI:78532"/>
        <dbReference type="ChEBI" id="CHEBI:456215"/>
        <dbReference type="EC" id="6.1.1.15"/>
    </reaction>
</comment>
<dbReference type="FunFam" id="3.40.50.800:FF:000011">
    <property type="entry name" value="Proline--tRNA ligase"/>
    <property type="match status" value="1"/>
</dbReference>
<dbReference type="SUPFAM" id="SSF55681">
    <property type="entry name" value="Class II aaRS and biotin synthetases"/>
    <property type="match status" value="1"/>
</dbReference>
<dbReference type="CDD" id="cd00861">
    <property type="entry name" value="ProRS_anticodon_short"/>
    <property type="match status" value="1"/>
</dbReference>
<comment type="domain">
    <text evidence="10">Consists of three domains: the N-terminal catalytic domain, the editing domain and the C-terminal anticodon-binding domain.</text>
</comment>
<keyword evidence="13" id="KW-1185">Reference proteome</keyword>
<comment type="function">
    <text evidence="10">Catalyzes the attachment of proline to tRNA(Pro) in a two-step reaction: proline is first activated by ATP to form Pro-AMP and then transferred to the acceptor end of tRNA(Pro). As ProRS can inadvertently accommodate and process non-cognate amino acids such as alanine and cysteine, to avoid such errors it has two additional distinct editing activities against alanine. One activity is designated as 'pretransfer' editing and involves the tRNA(Pro)-independent hydrolysis of activated Ala-AMP. The other activity is designated 'posttransfer' editing and involves deacylation of mischarged Ala-tRNA(Pro). The misacylated Cys-tRNA(Pro) is not edited by ProRS.</text>
</comment>
<keyword evidence="8 10" id="KW-0030">Aminoacyl-tRNA synthetase</keyword>
<keyword evidence="7 10" id="KW-0648">Protein biosynthesis</keyword>
<evidence type="ECO:0000313" key="12">
    <source>
        <dbReference type="EMBL" id="KJD45812.1"/>
    </source>
</evidence>
<dbReference type="InterPro" id="IPR036621">
    <property type="entry name" value="Anticodon-bd_dom_sf"/>
</dbReference>
<dbReference type="Pfam" id="PF03129">
    <property type="entry name" value="HGTP_anticodon"/>
    <property type="match status" value="1"/>
</dbReference>
<dbReference type="GO" id="GO:0016740">
    <property type="term" value="F:transferase activity"/>
    <property type="evidence" value="ECO:0007669"/>
    <property type="project" value="UniProtKB-ARBA"/>
</dbReference>
<dbReference type="EC" id="6.1.1.15" evidence="10"/>
<dbReference type="PRINTS" id="PR01046">
    <property type="entry name" value="TRNASYNTHPRO"/>
</dbReference>
<gene>
    <name evidence="10" type="primary">proS</name>
    <name evidence="12" type="ORF">QD47_10045</name>
</gene>
<dbReference type="Pfam" id="PF04073">
    <property type="entry name" value="tRNA_edit"/>
    <property type="match status" value="1"/>
</dbReference>
<dbReference type="NCBIfam" id="TIGR00409">
    <property type="entry name" value="proS_fam_II"/>
    <property type="match status" value="1"/>
</dbReference>
<dbReference type="InterPro" id="IPR045864">
    <property type="entry name" value="aa-tRNA-synth_II/BPL/LPL"/>
</dbReference>
<evidence type="ECO:0000313" key="13">
    <source>
        <dbReference type="Proteomes" id="UP000032534"/>
    </source>
</evidence>
<dbReference type="PANTHER" id="PTHR42753">
    <property type="entry name" value="MITOCHONDRIAL RIBOSOME PROTEIN L39/PROLYL-TRNA LIGASE FAMILY MEMBER"/>
    <property type="match status" value="1"/>
</dbReference>
<dbReference type="Gene3D" id="3.90.960.10">
    <property type="entry name" value="YbaK/aminoacyl-tRNA synthetase-associated domain"/>
    <property type="match status" value="1"/>
</dbReference>
<evidence type="ECO:0000259" key="11">
    <source>
        <dbReference type="PROSITE" id="PS50862"/>
    </source>
</evidence>
<dbReference type="FunFam" id="3.30.930.10:FF:000066">
    <property type="entry name" value="Proline--tRNA ligase"/>
    <property type="match status" value="1"/>
</dbReference>
<dbReference type="InterPro" id="IPR002314">
    <property type="entry name" value="aa-tRNA-synt_IIb"/>
</dbReference>
<comment type="caution">
    <text evidence="12">The sequence shown here is derived from an EMBL/GenBank/DDBJ whole genome shotgun (WGS) entry which is preliminary data.</text>
</comment>
<reference evidence="12 13" key="1">
    <citation type="submission" date="2014-11" db="EMBL/GenBank/DDBJ databases">
        <title>Draft Genome Sequences of Paenibacillus polymyxa NRRL B-30509 and Paenibacillus terrae NRRL B-30644, Strains from a Poultry Environment that Produce Tridecaptin A and Paenicidins.</title>
        <authorList>
            <person name="van Belkum M.J."/>
            <person name="Lohans C.T."/>
            <person name="Vederas J.C."/>
        </authorList>
    </citation>
    <scope>NUCLEOTIDE SEQUENCE [LARGE SCALE GENOMIC DNA]</scope>
    <source>
        <strain evidence="12 13">NRRL B-30644</strain>
    </source>
</reference>
<dbReference type="InterPro" id="IPR004500">
    <property type="entry name" value="Pro-tRNA-synth_IIa_bac-type"/>
</dbReference>
<dbReference type="Proteomes" id="UP000032534">
    <property type="component" value="Unassembled WGS sequence"/>
</dbReference>
<dbReference type="InterPro" id="IPR050062">
    <property type="entry name" value="Pro-tRNA_synthetase"/>
</dbReference>
<dbReference type="PATRIC" id="fig|159743.3.peg.2241"/>
<dbReference type="GO" id="GO:0140096">
    <property type="term" value="F:catalytic activity, acting on a protein"/>
    <property type="evidence" value="ECO:0007669"/>
    <property type="project" value="UniProtKB-ARBA"/>
</dbReference>
<dbReference type="GO" id="GO:0006433">
    <property type="term" value="P:prolyl-tRNA aminoacylation"/>
    <property type="evidence" value="ECO:0007669"/>
    <property type="project" value="UniProtKB-UniRule"/>
</dbReference>
<dbReference type="InterPro" id="IPR023717">
    <property type="entry name" value="Pro-tRNA-Synthase_IIa_type1"/>
</dbReference>
<evidence type="ECO:0000256" key="6">
    <source>
        <dbReference type="ARBA" id="ARBA00022840"/>
    </source>
</evidence>
<evidence type="ECO:0000256" key="4">
    <source>
        <dbReference type="ARBA" id="ARBA00022598"/>
    </source>
</evidence>
<dbReference type="PIRSF" id="PIRSF001535">
    <property type="entry name" value="ProRS_1"/>
    <property type="match status" value="1"/>
</dbReference>
<evidence type="ECO:0000256" key="2">
    <source>
        <dbReference type="ARBA" id="ARBA00011738"/>
    </source>
</evidence>
<accession>A0A0D7X747</accession>
<evidence type="ECO:0000256" key="7">
    <source>
        <dbReference type="ARBA" id="ARBA00022917"/>
    </source>
</evidence>
<keyword evidence="3 10" id="KW-0963">Cytoplasm</keyword>
<dbReference type="GO" id="GO:0005829">
    <property type="term" value="C:cytosol"/>
    <property type="evidence" value="ECO:0007669"/>
    <property type="project" value="TreeGrafter"/>
</dbReference>
<dbReference type="InterPro" id="IPR044140">
    <property type="entry name" value="ProRS_anticodon_short"/>
</dbReference>
<dbReference type="InterPro" id="IPR033730">
    <property type="entry name" value="ProRS_core_prok"/>
</dbReference>
<evidence type="ECO:0000256" key="3">
    <source>
        <dbReference type="ARBA" id="ARBA00022490"/>
    </source>
</evidence>
<comment type="subunit">
    <text evidence="2 10">Homodimer.</text>
</comment>
<dbReference type="OrthoDB" id="9809052at2"/>
<keyword evidence="4 10" id="KW-0436">Ligase</keyword>
<dbReference type="AlphaFoldDB" id="A0A0D7X747"/>
<dbReference type="EMBL" id="JTHP01000015">
    <property type="protein sequence ID" value="KJD45812.1"/>
    <property type="molecule type" value="Genomic_DNA"/>
</dbReference>
<feature type="domain" description="Aminoacyl-transfer RNA synthetases class-II family profile" evidence="11">
    <location>
        <begin position="38"/>
        <end position="468"/>
    </location>
</feature>
<dbReference type="Gene3D" id="3.30.930.10">
    <property type="entry name" value="Bira Bifunctional Protein, Domain 2"/>
    <property type="match status" value="2"/>
</dbReference>
<evidence type="ECO:0000256" key="9">
    <source>
        <dbReference type="ARBA" id="ARBA00047671"/>
    </source>
</evidence>
<proteinExistence type="inferred from homology"/>
<evidence type="ECO:0000256" key="10">
    <source>
        <dbReference type="HAMAP-Rule" id="MF_01569"/>
    </source>
</evidence>
<dbReference type="GO" id="GO:0002161">
    <property type="term" value="F:aminoacyl-tRNA deacylase activity"/>
    <property type="evidence" value="ECO:0007669"/>
    <property type="project" value="InterPro"/>
</dbReference>
<dbReference type="RefSeq" id="WP_044645997.1">
    <property type="nucleotide sequence ID" value="NZ_JTHP01000015.1"/>
</dbReference>
<dbReference type="InterPro" id="IPR002316">
    <property type="entry name" value="Pro-tRNA-ligase_IIa"/>
</dbReference>
<dbReference type="InterPro" id="IPR006195">
    <property type="entry name" value="aa-tRNA-synth_II"/>
</dbReference>
<dbReference type="CDD" id="cd00779">
    <property type="entry name" value="ProRS_core_prok"/>
    <property type="match status" value="1"/>
</dbReference>
<evidence type="ECO:0000256" key="5">
    <source>
        <dbReference type="ARBA" id="ARBA00022741"/>
    </source>
</evidence>
<keyword evidence="5 10" id="KW-0547">Nucleotide-binding</keyword>
<dbReference type="GO" id="GO:0004827">
    <property type="term" value="F:proline-tRNA ligase activity"/>
    <property type="evidence" value="ECO:0007669"/>
    <property type="project" value="UniProtKB-UniRule"/>
</dbReference>
<comment type="subcellular location">
    <subcellularLocation>
        <location evidence="1 10">Cytoplasm</location>
    </subcellularLocation>
</comment>
<comment type="similarity">
    <text evidence="10">Belongs to the class-II aminoacyl-tRNA synthetase family. ProS type 1 subfamily.</text>
</comment>
<dbReference type="Gene3D" id="3.40.50.800">
    <property type="entry name" value="Anticodon-binding domain"/>
    <property type="match status" value="1"/>
</dbReference>
<dbReference type="HAMAP" id="MF_01569">
    <property type="entry name" value="Pro_tRNA_synth_type1"/>
    <property type="match status" value="1"/>
</dbReference>
<sequence>MRQSRLLLTTLRESPAEAEVVSHQLMLRAGFIRHLAAGMYTYMPLGRRVLRKVEQIVRDEMDRAGAGELLMPALQPAELWQESGRYEVYGPELMRIQDRHDREFALGPTHEEVITSLVRNEVNSYRKLPLMLYQIQTKFRDERRPRFGLLRSREFLMKDAYSFDASWEGLDQAYWTMFKAYHRIFTRCGLNFRAVEADAGAIGGEGGTHEFMALADIGEDTIAACTCCDYAANLEKAEPRRMEKLYSNPSLNTDKMDKFHTPGLRTIDQLVESLQIQPQDMIKTLVYMADDQPIAVVVRGDHEVNEVKVKHILGSEKFEIASSDAVSKATGTPSGFIGPCGLTIPVWVDYAVVQMSSGIAGANELDYHYRHVNPRRDMDLRHVADLRNVMEGDPCPHCDKGELKLHRGIEIGHVFKLGTKYSEKLGATFLDASGENQTMIMGCYGIGVSRILSAIVEQNHDQNGMIWPHALAPFQVHMIPISVKDSLQMQVAEDLYNQLQDHGVEVLMDDREERPGVKFKDSDLVGIPVRIVVGKDAEHGKIELVERRTSNKETIHIQDVERRILELIQQ</sequence>
<dbReference type="SUPFAM" id="SSF55826">
    <property type="entry name" value="YbaK/ProRS associated domain"/>
    <property type="match status" value="1"/>
</dbReference>
<organism evidence="12 13">
    <name type="scientific">Paenibacillus terrae</name>
    <dbReference type="NCBI Taxonomy" id="159743"/>
    <lineage>
        <taxon>Bacteria</taxon>
        <taxon>Bacillati</taxon>
        <taxon>Bacillota</taxon>
        <taxon>Bacilli</taxon>
        <taxon>Bacillales</taxon>
        <taxon>Paenibacillaceae</taxon>
        <taxon>Paenibacillus</taxon>
    </lineage>
</organism>
<dbReference type="InterPro" id="IPR036754">
    <property type="entry name" value="YbaK/aa-tRNA-synt-asso_dom_sf"/>
</dbReference>
<evidence type="ECO:0000256" key="1">
    <source>
        <dbReference type="ARBA" id="ARBA00004496"/>
    </source>
</evidence>
<keyword evidence="6 10" id="KW-0067">ATP-binding</keyword>
<dbReference type="PROSITE" id="PS50862">
    <property type="entry name" value="AA_TRNA_LIGASE_II"/>
    <property type="match status" value="1"/>
</dbReference>
<dbReference type="CDD" id="cd04334">
    <property type="entry name" value="ProRS-INS"/>
    <property type="match status" value="1"/>
</dbReference>
<name>A0A0D7X747_9BACL</name>
<dbReference type="FunFam" id="3.30.930.10:FF:000062">
    <property type="entry name" value="Proline--tRNA ligase"/>
    <property type="match status" value="1"/>
</dbReference>